<evidence type="ECO:0000313" key="2">
    <source>
        <dbReference type="Proteomes" id="UP000001505"/>
    </source>
</evidence>
<dbReference type="STRING" id="716544.wcw_0636"/>
<dbReference type="SUPFAM" id="SSF56784">
    <property type="entry name" value="HAD-like"/>
    <property type="match status" value="1"/>
</dbReference>
<keyword evidence="2" id="KW-1185">Reference proteome</keyword>
<organism evidence="1 2">
    <name type="scientific">Waddlia chondrophila (strain ATCC VR-1470 / WSU 86-1044)</name>
    <dbReference type="NCBI Taxonomy" id="716544"/>
    <lineage>
        <taxon>Bacteria</taxon>
        <taxon>Pseudomonadati</taxon>
        <taxon>Chlamydiota</taxon>
        <taxon>Chlamydiia</taxon>
        <taxon>Parachlamydiales</taxon>
        <taxon>Waddliaceae</taxon>
        <taxon>Waddlia</taxon>
    </lineage>
</organism>
<dbReference type="GO" id="GO:0016791">
    <property type="term" value="F:phosphatase activity"/>
    <property type="evidence" value="ECO:0007669"/>
    <property type="project" value="TreeGrafter"/>
</dbReference>
<dbReference type="InterPro" id="IPR036412">
    <property type="entry name" value="HAD-like_sf"/>
</dbReference>
<dbReference type="Gene3D" id="3.40.50.1000">
    <property type="entry name" value="HAD superfamily/HAD-like"/>
    <property type="match status" value="1"/>
</dbReference>
<dbReference type="GO" id="GO:0005829">
    <property type="term" value="C:cytosol"/>
    <property type="evidence" value="ECO:0007669"/>
    <property type="project" value="TreeGrafter"/>
</dbReference>
<dbReference type="HOGENOM" id="CLU_044146_3_0_0"/>
<gene>
    <name evidence="1" type="ordered locus">wcw_0636</name>
</gene>
<dbReference type="EMBL" id="CP001928">
    <property type="protein sequence ID" value="ADI38004.1"/>
    <property type="molecule type" value="Genomic_DNA"/>
</dbReference>
<protein>
    <submittedName>
        <fullName evidence="1">HAD superfamily hydrolase/phosphatase</fullName>
    </submittedName>
</protein>
<dbReference type="RefSeq" id="WP_013181725.1">
    <property type="nucleotide sequence ID" value="NC_014225.1"/>
</dbReference>
<sequence>MNTLIALDIDGTLTSDLHSIPQEIESYLGLLAGKEVMIALVTGRCFSLAYPLLKSWTFPYLLAIHNGAIILRMPEKKIIFKQYIDPKVVETLDEIVSGEETDFALYTGIENEDICYFRPKQFSPRLRSYVRKRAELCKENWVAVDHFDSLQLNSLTAIKCFGSKESAQRIKGKIEKQLSLHVPVIKDPVDQSVYIAQATHPNIDKGTALGSILNGEKYLIIAAGDDHNDLPMLKKADVKIVMDSAPSELKQMADIVAKPAQELGIIEALENARNYWI</sequence>
<dbReference type="Gene3D" id="3.30.1240.10">
    <property type="match status" value="1"/>
</dbReference>
<evidence type="ECO:0000313" key="1">
    <source>
        <dbReference type="EMBL" id="ADI38004.1"/>
    </source>
</evidence>
<reference evidence="1 2" key="1">
    <citation type="journal article" date="2010" name="PLoS ONE">
        <title>The Waddlia genome: a window into chlamydial biology.</title>
        <authorList>
            <person name="Bertelli C."/>
            <person name="Collyn F."/>
            <person name="Croxatto A."/>
            <person name="Ruckert C."/>
            <person name="Polkinghorne A."/>
            <person name="Kebbi-Beghdadi C."/>
            <person name="Goesmann A."/>
            <person name="Vaughan L."/>
            <person name="Greub G."/>
        </authorList>
    </citation>
    <scope>NUCLEOTIDE SEQUENCE [LARGE SCALE GENOMIC DNA]</scope>
    <source>
        <strain evidence="2">ATCC VR-1470 / WSU 86-1044</strain>
    </source>
</reference>
<dbReference type="PANTHER" id="PTHR10000">
    <property type="entry name" value="PHOSPHOSERINE PHOSPHATASE"/>
    <property type="match status" value="1"/>
</dbReference>
<proteinExistence type="predicted"/>
<name>D6YV43_WADCW</name>
<dbReference type="eggNOG" id="COG0561">
    <property type="taxonomic scope" value="Bacteria"/>
</dbReference>
<dbReference type="NCBIfam" id="TIGR01484">
    <property type="entry name" value="HAD-SF-IIB"/>
    <property type="match status" value="1"/>
</dbReference>
<dbReference type="InterPro" id="IPR023214">
    <property type="entry name" value="HAD_sf"/>
</dbReference>
<dbReference type="GO" id="GO:0000287">
    <property type="term" value="F:magnesium ion binding"/>
    <property type="evidence" value="ECO:0007669"/>
    <property type="project" value="TreeGrafter"/>
</dbReference>
<dbReference type="KEGG" id="wch:wcw_0636"/>
<dbReference type="Pfam" id="PF08282">
    <property type="entry name" value="Hydrolase_3"/>
    <property type="match status" value="1"/>
</dbReference>
<dbReference type="PANTHER" id="PTHR10000:SF8">
    <property type="entry name" value="HAD SUPERFAMILY HYDROLASE-LIKE, TYPE 3"/>
    <property type="match status" value="1"/>
</dbReference>
<keyword evidence="1" id="KW-0378">Hydrolase</keyword>
<dbReference type="OrthoDB" id="20709at2"/>
<dbReference type="AlphaFoldDB" id="D6YV43"/>
<dbReference type="Proteomes" id="UP000001505">
    <property type="component" value="Chromosome"/>
</dbReference>
<accession>D6YV43</accession>
<dbReference type="InterPro" id="IPR006379">
    <property type="entry name" value="HAD-SF_hydro_IIB"/>
</dbReference>